<feature type="region of interest" description="Disordered" evidence="1">
    <location>
        <begin position="184"/>
        <end position="273"/>
    </location>
</feature>
<feature type="compositionally biased region" description="Basic and acidic residues" evidence="1">
    <location>
        <begin position="230"/>
        <end position="240"/>
    </location>
</feature>
<evidence type="ECO:0000313" key="3">
    <source>
        <dbReference type="Proteomes" id="UP001195483"/>
    </source>
</evidence>
<evidence type="ECO:0000256" key="1">
    <source>
        <dbReference type="SAM" id="MobiDB-lite"/>
    </source>
</evidence>
<comment type="caution">
    <text evidence="2">The sequence shown here is derived from an EMBL/GenBank/DDBJ whole genome shotgun (WGS) entry which is preliminary data.</text>
</comment>
<proteinExistence type="predicted"/>
<sequence>MTDLFMQPSSDNDARKAMMRRRIEEVKIHRSASCTSLESFTEPAPAQQAVSAPQLQQPTLQDPFLGTRFPHTIDSEGQGYIGRYPEKPVVGVQDPLMYRQQLSGERGYGDQIKLSDPNKYGSRITQLPEEYDNHVAGARGDEHPSQDKDFGIGSKTFSALDSKDRKSYHPASRLVHKINLIDPRQTIPDGNTENDVSPVHHIRSQIPKENDQGRGPPLRPMYPRTTSDLDASRLPRREPWEGSTSPGQDYLYSGQNEIPCVRRDREKFDKRPN</sequence>
<accession>A0AAE0VKG1</accession>
<evidence type="ECO:0000313" key="2">
    <source>
        <dbReference type="EMBL" id="KAK3581204.1"/>
    </source>
</evidence>
<reference evidence="2" key="1">
    <citation type="journal article" date="2021" name="Genome Biol. Evol.">
        <title>A High-Quality Reference Genome for a Parasitic Bivalve with Doubly Uniparental Inheritance (Bivalvia: Unionida).</title>
        <authorList>
            <person name="Smith C.H."/>
        </authorList>
    </citation>
    <scope>NUCLEOTIDE SEQUENCE</scope>
    <source>
        <strain evidence="2">CHS0354</strain>
    </source>
</reference>
<reference evidence="2" key="3">
    <citation type="submission" date="2023-05" db="EMBL/GenBank/DDBJ databases">
        <authorList>
            <person name="Smith C.H."/>
        </authorList>
    </citation>
    <scope>NUCLEOTIDE SEQUENCE</scope>
    <source>
        <strain evidence="2">CHS0354</strain>
        <tissue evidence="2">Mantle</tissue>
    </source>
</reference>
<dbReference type="AlphaFoldDB" id="A0AAE0VKG1"/>
<keyword evidence="3" id="KW-1185">Reference proteome</keyword>
<dbReference type="Proteomes" id="UP001195483">
    <property type="component" value="Unassembled WGS sequence"/>
</dbReference>
<organism evidence="2 3">
    <name type="scientific">Potamilus streckersoni</name>
    <dbReference type="NCBI Taxonomy" id="2493646"/>
    <lineage>
        <taxon>Eukaryota</taxon>
        <taxon>Metazoa</taxon>
        <taxon>Spiralia</taxon>
        <taxon>Lophotrochozoa</taxon>
        <taxon>Mollusca</taxon>
        <taxon>Bivalvia</taxon>
        <taxon>Autobranchia</taxon>
        <taxon>Heteroconchia</taxon>
        <taxon>Palaeoheterodonta</taxon>
        <taxon>Unionida</taxon>
        <taxon>Unionoidea</taxon>
        <taxon>Unionidae</taxon>
        <taxon>Ambleminae</taxon>
        <taxon>Lampsilini</taxon>
        <taxon>Potamilus</taxon>
    </lineage>
</organism>
<protein>
    <submittedName>
        <fullName evidence="2">Uncharacterized protein</fullName>
    </submittedName>
</protein>
<dbReference type="EMBL" id="JAEAOA010001462">
    <property type="protein sequence ID" value="KAK3581204.1"/>
    <property type="molecule type" value="Genomic_DNA"/>
</dbReference>
<gene>
    <name evidence="2" type="ORF">CHS0354_024742</name>
</gene>
<reference evidence="2" key="2">
    <citation type="journal article" date="2021" name="Genome Biol. Evol.">
        <title>Developing a high-quality reference genome for a parasitic bivalve with doubly uniparental inheritance (Bivalvia: Unionida).</title>
        <authorList>
            <person name="Smith C.H."/>
        </authorList>
    </citation>
    <scope>NUCLEOTIDE SEQUENCE</scope>
    <source>
        <strain evidence="2">CHS0354</strain>
        <tissue evidence="2">Mantle</tissue>
    </source>
</reference>
<name>A0AAE0VKG1_9BIVA</name>
<feature type="compositionally biased region" description="Basic and acidic residues" evidence="1">
    <location>
        <begin position="260"/>
        <end position="273"/>
    </location>
</feature>